<evidence type="ECO:0000313" key="3">
    <source>
        <dbReference type="Proteomes" id="UP000644020"/>
    </source>
</evidence>
<reference evidence="2" key="2">
    <citation type="submission" date="2020-09" db="EMBL/GenBank/DDBJ databases">
        <authorList>
            <person name="Sun Q."/>
            <person name="Ohkuma M."/>
        </authorList>
    </citation>
    <scope>NUCLEOTIDE SEQUENCE</scope>
    <source>
        <strain evidence="2">JCM 4518</strain>
    </source>
</reference>
<organism evidence="2 3">
    <name type="scientific">Streptomyces termitum</name>
    <dbReference type="NCBI Taxonomy" id="67368"/>
    <lineage>
        <taxon>Bacteria</taxon>
        <taxon>Bacillati</taxon>
        <taxon>Actinomycetota</taxon>
        <taxon>Actinomycetes</taxon>
        <taxon>Kitasatosporales</taxon>
        <taxon>Streptomycetaceae</taxon>
        <taxon>Streptomyces</taxon>
    </lineage>
</organism>
<evidence type="ECO:0000259" key="1">
    <source>
        <dbReference type="Pfam" id="PF14033"/>
    </source>
</evidence>
<dbReference type="PANTHER" id="PTHR33119">
    <property type="entry name" value="IFI3P"/>
    <property type="match status" value="1"/>
</dbReference>
<dbReference type="PANTHER" id="PTHR33119:SF1">
    <property type="entry name" value="FE2OG DIOXYGENASE DOMAIN-CONTAINING PROTEIN"/>
    <property type="match status" value="1"/>
</dbReference>
<dbReference type="AlphaFoldDB" id="A0A918T4P8"/>
<protein>
    <recommendedName>
        <fullName evidence="1">DUF4246 domain-containing protein</fullName>
    </recommendedName>
</protein>
<sequence>MLNERIVSTCLYYWDSENITESRLGFRAALDDPAYEQNDDDGVREVYGLENEDALNQVLGSVPTPEGRCLAFPNVLQHRVEPFRLADPSRPGHRKILAFFLVDPARRIVSTSDVPPQQPWAATSTMTPEEAKGYREELMKERKFFVDEHNEKLYEREFSLCEH</sequence>
<dbReference type="EMBL" id="BMUL01000009">
    <property type="protein sequence ID" value="GHA90169.1"/>
    <property type="molecule type" value="Genomic_DNA"/>
</dbReference>
<keyword evidence="3" id="KW-1185">Reference proteome</keyword>
<accession>A0A918T4P8</accession>
<gene>
    <name evidence="2" type="ORF">GCM10010305_37090</name>
</gene>
<evidence type="ECO:0000313" key="2">
    <source>
        <dbReference type="EMBL" id="GHA90169.1"/>
    </source>
</evidence>
<proteinExistence type="predicted"/>
<dbReference type="Pfam" id="PF14033">
    <property type="entry name" value="DUF4246"/>
    <property type="match status" value="1"/>
</dbReference>
<name>A0A918T4P8_9ACTN</name>
<dbReference type="InterPro" id="IPR025340">
    <property type="entry name" value="DUF4246"/>
</dbReference>
<reference evidence="2" key="1">
    <citation type="journal article" date="2014" name="Int. J. Syst. Evol. Microbiol.">
        <title>Complete genome sequence of Corynebacterium casei LMG S-19264T (=DSM 44701T), isolated from a smear-ripened cheese.</title>
        <authorList>
            <consortium name="US DOE Joint Genome Institute (JGI-PGF)"/>
            <person name="Walter F."/>
            <person name="Albersmeier A."/>
            <person name="Kalinowski J."/>
            <person name="Ruckert C."/>
        </authorList>
    </citation>
    <scope>NUCLEOTIDE SEQUENCE</scope>
    <source>
        <strain evidence="2">JCM 4518</strain>
    </source>
</reference>
<dbReference type="InterPro" id="IPR049192">
    <property type="entry name" value="DUF4246_C"/>
</dbReference>
<comment type="caution">
    <text evidence="2">The sequence shown here is derived from an EMBL/GenBank/DDBJ whole genome shotgun (WGS) entry which is preliminary data.</text>
</comment>
<feature type="domain" description="DUF4246" evidence="1">
    <location>
        <begin position="1"/>
        <end position="119"/>
    </location>
</feature>
<dbReference type="Proteomes" id="UP000644020">
    <property type="component" value="Unassembled WGS sequence"/>
</dbReference>